<keyword evidence="6 12" id="KW-1133">Transmembrane helix</keyword>
<dbReference type="InterPro" id="IPR004570">
    <property type="entry name" value="Phosphatidylglycerol_P_synth"/>
</dbReference>
<dbReference type="KEGG" id="ccu:Ccur_07280"/>
<evidence type="ECO:0000256" key="2">
    <source>
        <dbReference type="ARBA" id="ARBA00010441"/>
    </source>
</evidence>
<dbReference type="STRING" id="469378.Ccur_07280"/>
<keyword evidence="9" id="KW-0594">Phospholipid biosynthesis</keyword>
<feature type="transmembrane region" description="Helical" evidence="12">
    <location>
        <begin position="184"/>
        <end position="208"/>
    </location>
</feature>
<dbReference type="eggNOG" id="COG0558">
    <property type="taxonomic scope" value="Bacteria"/>
</dbReference>
<evidence type="ECO:0000256" key="12">
    <source>
        <dbReference type="SAM" id="Phobius"/>
    </source>
</evidence>
<dbReference type="PANTHER" id="PTHR14269:SF62">
    <property type="entry name" value="CDP-DIACYLGLYCEROL--GLYCEROL-3-PHOSPHATE 3-PHOSPHATIDYLTRANSFERASE 1, CHLOROPLASTIC"/>
    <property type="match status" value="1"/>
</dbReference>
<proteinExistence type="inferred from homology"/>
<dbReference type="RefSeq" id="WP_012803122.1">
    <property type="nucleotide sequence ID" value="NC_013170.1"/>
</dbReference>
<gene>
    <name evidence="13" type="ordered locus">Ccur_07280</name>
</gene>
<organism evidence="13 14">
    <name type="scientific">Cryptobacterium curtum (strain ATCC 700683 / DSM 15641 / CCUG 43107 / 12-3)</name>
    <dbReference type="NCBI Taxonomy" id="469378"/>
    <lineage>
        <taxon>Bacteria</taxon>
        <taxon>Bacillati</taxon>
        <taxon>Actinomycetota</taxon>
        <taxon>Coriobacteriia</taxon>
        <taxon>Eggerthellales</taxon>
        <taxon>Eggerthellaceae</taxon>
        <taxon>Cryptobacterium</taxon>
    </lineage>
</organism>
<dbReference type="GO" id="GO:0008444">
    <property type="term" value="F:CDP-diacylglycerol-glycerol-3-phosphate 3-phosphatidyltransferase activity"/>
    <property type="evidence" value="ECO:0007669"/>
    <property type="project" value="InterPro"/>
</dbReference>
<dbReference type="InterPro" id="IPR048254">
    <property type="entry name" value="CDP_ALCOHOL_P_TRANSF_CS"/>
</dbReference>
<evidence type="ECO:0000256" key="4">
    <source>
        <dbReference type="ARBA" id="ARBA00022679"/>
    </source>
</evidence>
<dbReference type="Proteomes" id="UP000000954">
    <property type="component" value="Chromosome"/>
</dbReference>
<name>C7MNE4_CRYCD</name>
<keyword evidence="10" id="KW-1208">Phospholipid metabolism</keyword>
<feature type="transmembrane region" description="Helical" evidence="12">
    <location>
        <begin position="35"/>
        <end position="65"/>
    </location>
</feature>
<dbReference type="AlphaFoldDB" id="C7MNE4"/>
<sequence>MHRTDQQIHDTQKDEYGTPAQPTDRILTLPNLISFIRLCLIPLFFVVLIGGHDVSAMILFALAAGTDWIDGQVARRTHSVSKLGRMLDPAVDRLLMIFGVLGVFLIGRVPLWIIAVIVCRDAVMMAGYALLRRQWNVHVDVIYPGKVATTCLFVGFAALILNWPQIAGLGMVDVAWLPGFNHELVGWGIWFVYAGMLLGVFTTSYYVYAAISKVRQVQQKASV</sequence>
<evidence type="ECO:0000256" key="7">
    <source>
        <dbReference type="ARBA" id="ARBA00023098"/>
    </source>
</evidence>
<dbReference type="EMBL" id="CP001682">
    <property type="protein sequence ID" value="ACU94434.1"/>
    <property type="molecule type" value="Genomic_DNA"/>
</dbReference>
<keyword evidence="8 12" id="KW-0472">Membrane</keyword>
<feature type="transmembrane region" description="Helical" evidence="12">
    <location>
        <begin position="143"/>
        <end position="164"/>
    </location>
</feature>
<dbReference type="UniPathway" id="UPA00085"/>
<reference evidence="13 14" key="1">
    <citation type="journal article" date="2009" name="Stand. Genomic Sci.">
        <title>Complete genome sequence of Cryptobacterium curtum type strain (12-3).</title>
        <authorList>
            <person name="Mavrommatis K."/>
            <person name="Pukall R."/>
            <person name="Rohde C."/>
            <person name="Chen F."/>
            <person name="Sims D."/>
            <person name="Brettin T."/>
            <person name="Kuske C."/>
            <person name="Detter J.C."/>
            <person name="Han C."/>
            <person name="Lapidus A."/>
            <person name="Copeland A."/>
            <person name="Glavina Del Rio T."/>
            <person name="Nolan M."/>
            <person name="Lucas S."/>
            <person name="Tice H."/>
            <person name="Cheng J.F."/>
            <person name="Bruce D."/>
            <person name="Goodwin L."/>
            <person name="Pitluck S."/>
            <person name="Ovchinnikova G."/>
            <person name="Pati A."/>
            <person name="Ivanova N."/>
            <person name="Chen A."/>
            <person name="Palaniappan K."/>
            <person name="Chain P."/>
            <person name="D'haeseleer P."/>
            <person name="Goker M."/>
            <person name="Bristow J."/>
            <person name="Eisen J.A."/>
            <person name="Markowitz V."/>
            <person name="Hugenholtz P."/>
            <person name="Rohde M."/>
            <person name="Klenk H.P."/>
            <person name="Kyrpides N.C."/>
        </authorList>
    </citation>
    <scope>NUCLEOTIDE SEQUENCE [LARGE SCALE GENOMIC DNA]</scope>
    <source>
        <strain evidence="14">ATCC 700683 / DSM 15641 / 12-3</strain>
    </source>
</reference>
<keyword evidence="3" id="KW-0444">Lipid biosynthesis</keyword>
<dbReference type="InterPro" id="IPR050324">
    <property type="entry name" value="CDP-alcohol_PTase-I"/>
</dbReference>
<evidence type="ECO:0000256" key="1">
    <source>
        <dbReference type="ARBA" id="ARBA00004141"/>
    </source>
</evidence>
<protein>
    <submittedName>
        <fullName evidence="13">Phosphatidylglycerophosphate synthase</fullName>
    </submittedName>
</protein>
<evidence type="ECO:0000256" key="3">
    <source>
        <dbReference type="ARBA" id="ARBA00022516"/>
    </source>
</evidence>
<dbReference type="InterPro" id="IPR043130">
    <property type="entry name" value="CDP-OH_PTrfase_TM_dom"/>
</dbReference>
<evidence type="ECO:0000256" key="9">
    <source>
        <dbReference type="ARBA" id="ARBA00023209"/>
    </source>
</evidence>
<dbReference type="GO" id="GO:0046474">
    <property type="term" value="P:glycerophospholipid biosynthetic process"/>
    <property type="evidence" value="ECO:0007669"/>
    <property type="project" value="TreeGrafter"/>
</dbReference>
<evidence type="ECO:0000256" key="8">
    <source>
        <dbReference type="ARBA" id="ARBA00023136"/>
    </source>
</evidence>
<evidence type="ECO:0000313" key="14">
    <source>
        <dbReference type="Proteomes" id="UP000000954"/>
    </source>
</evidence>
<dbReference type="GO" id="GO:0016020">
    <property type="term" value="C:membrane"/>
    <property type="evidence" value="ECO:0007669"/>
    <property type="project" value="UniProtKB-SubCell"/>
</dbReference>
<evidence type="ECO:0000256" key="11">
    <source>
        <dbReference type="RuleBase" id="RU003750"/>
    </source>
</evidence>
<evidence type="ECO:0000256" key="5">
    <source>
        <dbReference type="ARBA" id="ARBA00022692"/>
    </source>
</evidence>
<keyword evidence="4 11" id="KW-0808">Transferase</keyword>
<dbReference type="PIRSF" id="PIRSF000847">
    <property type="entry name" value="Phos_ph_gly_syn"/>
    <property type="match status" value="1"/>
</dbReference>
<dbReference type="InterPro" id="IPR000462">
    <property type="entry name" value="CDP-OH_P_trans"/>
</dbReference>
<dbReference type="Gene3D" id="1.20.120.1760">
    <property type="match status" value="1"/>
</dbReference>
<evidence type="ECO:0000256" key="10">
    <source>
        <dbReference type="ARBA" id="ARBA00023264"/>
    </source>
</evidence>
<keyword evidence="7" id="KW-0443">Lipid metabolism</keyword>
<dbReference type="Pfam" id="PF01066">
    <property type="entry name" value="CDP-OH_P_transf"/>
    <property type="match status" value="1"/>
</dbReference>
<comment type="similarity">
    <text evidence="2 11">Belongs to the CDP-alcohol phosphatidyltransferase class-I family.</text>
</comment>
<evidence type="ECO:0000313" key="13">
    <source>
        <dbReference type="EMBL" id="ACU94434.1"/>
    </source>
</evidence>
<accession>C7MNE4</accession>
<dbReference type="PANTHER" id="PTHR14269">
    <property type="entry name" value="CDP-DIACYLGLYCEROL--GLYCEROL-3-PHOSPHATE 3-PHOSPHATIDYLTRANSFERASE-RELATED"/>
    <property type="match status" value="1"/>
</dbReference>
<dbReference type="PROSITE" id="PS00379">
    <property type="entry name" value="CDP_ALCOHOL_P_TRANSF"/>
    <property type="match status" value="1"/>
</dbReference>
<dbReference type="HOGENOM" id="CLU_051314_6_1_11"/>
<keyword evidence="5 12" id="KW-0812">Transmembrane</keyword>
<comment type="subcellular location">
    <subcellularLocation>
        <location evidence="1">Membrane</location>
        <topology evidence="1">Multi-pass membrane protein</topology>
    </subcellularLocation>
</comment>
<evidence type="ECO:0000256" key="6">
    <source>
        <dbReference type="ARBA" id="ARBA00022989"/>
    </source>
</evidence>
<keyword evidence="14" id="KW-1185">Reference proteome</keyword>